<dbReference type="EMBL" id="QICC01000080">
    <property type="protein sequence ID" value="RNM40468.1"/>
    <property type="molecule type" value="Genomic_DNA"/>
</dbReference>
<evidence type="ECO:0000313" key="5">
    <source>
        <dbReference type="Proteomes" id="UP000270112"/>
    </source>
</evidence>
<dbReference type="RefSeq" id="WP_114547643.1">
    <property type="nucleotide sequence ID" value="NZ_PPTT01000037.1"/>
</dbReference>
<keyword evidence="1" id="KW-0732">Signal</keyword>
<sequence length="184" mass="18796">MNAKRTAFLALTAAALCCALAGCTSPFDAARSAWLYDDDEAIAQQDDAYSVVLYNGPQLDGASTLEGIHIGGLSGSMTLLAFDVPADGGDLAISCDLEAVHGDIKLAFVAFDDEQVETLCEGEASGGLARTLAPGRYALKVVAACRGGADVTVQANASDGVEAFIPGDALDDSPIPVTLDPLEA</sequence>
<proteinExistence type="predicted"/>
<reference evidence="3" key="3">
    <citation type="journal article" date="2019" name="Microbiol. Resour. Announc.">
        <title>Draft Genome Sequences of Type Strains of Gordonibacter faecihominis, Paraeggerthella hongkongensis, Parvibacter caecicola,Slackia equolifaciens, Slackia faecicanis, and Slackia isoflavoniconvertens.</title>
        <authorList>
            <person name="Danylec N."/>
            <person name="Stoll D.A."/>
            <person name="Dotsch A."/>
            <person name="Huch M."/>
        </authorList>
    </citation>
    <scope>NUCLEOTIDE SEQUENCE</scope>
    <source>
        <strain evidence="3">DSM 16107</strain>
    </source>
</reference>
<dbReference type="PROSITE" id="PS51257">
    <property type="entry name" value="PROKAR_LIPOPROTEIN"/>
    <property type="match status" value="1"/>
</dbReference>
<evidence type="ECO:0000256" key="1">
    <source>
        <dbReference type="SAM" id="SignalP"/>
    </source>
</evidence>
<reference evidence="5" key="2">
    <citation type="submission" date="2018-05" db="EMBL/GenBank/DDBJ databases">
        <title>Genome Sequencing of selected type strains of the family Eggerthellaceae.</title>
        <authorList>
            <person name="Danylec N."/>
            <person name="Stoll D.A."/>
            <person name="Doetsch A."/>
            <person name="Huch M."/>
        </authorList>
    </citation>
    <scope>NUCLEOTIDE SEQUENCE [LARGE SCALE GENOMIC DNA]</scope>
    <source>
        <strain evidence="5">DSM 16107</strain>
    </source>
</reference>
<evidence type="ECO:0008006" key="6">
    <source>
        <dbReference type="Google" id="ProtNLM"/>
    </source>
</evidence>
<dbReference type="Proteomes" id="UP000253817">
    <property type="component" value="Unassembled WGS sequence"/>
</dbReference>
<feature type="chain" id="PRO_5030078559" description="Lipoprotein" evidence="1">
    <location>
        <begin position="30"/>
        <end position="184"/>
    </location>
</feature>
<accession>A0A3N0IU07</accession>
<gene>
    <name evidence="2" type="ORF">C1876_15590</name>
    <name evidence="3" type="ORF">DMP09_14210</name>
</gene>
<dbReference type="AlphaFoldDB" id="A0A3N0IU07"/>
<comment type="caution">
    <text evidence="3">The sequence shown here is derived from an EMBL/GenBank/DDBJ whole genome shotgun (WGS) entry which is preliminary data.</text>
</comment>
<organism evidence="3 5">
    <name type="scientific">Eggerthella sinensis</name>
    <dbReference type="NCBI Taxonomy" id="242230"/>
    <lineage>
        <taxon>Bacteria</taxon>
        <taxon>Bacillati</taxon>
        <taxon>Actinomycetota</taxon>
        <taxon>Coriobacteriia</taxon>
        <taxon>Eggerthellales</taxon>
        <taxon>Eggerthellaceae</taxon>
        <taxon>Eggerthella</taxon>
    </lineage>
</organism>
<feature type="signal peptide" evidence="1">
    <location>
        <begin position="1"/>
        <end position="29"/>
    </location>
</feature>
<reference evidence="2 4" key="1">
    <citation type="journal article" date="2018" name="Elife">
        <title>Discovery and characterization of a prevalent human gut bacterial enzyme sufficient for the inactivation of a family of plant toxins.</title>
        <authorList>
            <person name="Koppel N."/>
            <person name="Bisanz J.E."/>
            <person name="Pandelia M.E."/>
            <person name="Turnbaugh P.J."/>
            <person name="Balskus E.P."/>
        </authorList>
    </citation>
    <scope>NUCLEOTIDE SEQUENCE [LARGE SCALE GENOMIC DNA]</scope>
    <source>
        <strain evidence="2 4">DSM 16107</strain>
    </source>
</reference>
<evidence type="ECO:0000313" key="3">
    <source>
        <dbReference type="EMBL" id="RNM40468.1"/>
    </source>
</evidence>
<dbReference type="EMBL" id="PPTT01000037">
    <property type="protein sequence ID" value="RDB65440.1"/>
    <property type="molecule type" value="Genomic_DNA"/>
</dbReference>
<dbReference type="Proteomes" id="UP000270112">
    <property type="component" value="Unassembled WGS sequence"/>
</dbReference>
<protein>
    <recommendedName>
        <fullName evidence="6">Lipoprotein</fullName>
    </recommendedName>
</protein>
<keyword evidence="4" id="KW-1185">Reference proteome</keyword>
<name>A0A3N0IU07_9ACTN</name>
<evidence type="ECO:0000313" key="4">
    <source>
        <dbReference type="Proteomes" id="UP000253817"/>
    </source>
</evidence>
<evidence type="ECO:0000313" key="2">
    <source>
        <dbReference type="EMBL" id="RDB65440.1"/>
    </source>
</evidence>